<comment type="function">
    <text evidence="6">Catalyzes the reduction of dTDP-6-deoxy-L-lyxo-4-hexulose to yield dTDP-L-rhamnose.</text>
</comment>
<dbReference type="InterPro" id="IPR036291">
    <property type="entry name" value="NAD(P)-bd_dom_sf"/>
</dbReference>
<evidence type="ECO:0000256" key="5">
    <source>
        <dbReference type="ARBA" id="ARBA00048200"/>
    </source>
</evidence>
<comment type="catalytic activity">
    <reaction evidence="5 6">
        <text>dTDP-beta-L-rhamnose + NADP(+) = dTDP-4-dehydro-beta-L-rhamnose + NADPH + H(+)</text>
        <dbReference type="Rhea" id="RHEA:21796"/>
        <dbReference type="ChEBI" id="CHEBI:15378"/>
        <dbReference type="ChEBI" id="CHEBI:57510"/>
        <dbReference type="ChEBI" id="CHEBI:57783"/>
        <dbReference type="ChEBI" id="CHEBI:58349"/>
        <dbReference type="ChEBI" id="CHEBI:62830"/>
        <dbReference type="EC" id="1.1.1.133"/>
    </reaction>
</comment>
<dbReference type="PANTHER" id="PTHR10491">
    <property type="entry name" value="DTDP-4-DEHYDRORHAMNOSE REDUCTASE"/>
    <property type="match status" value="1"/>
</dbReference>
<dbReference type="EMBL" id="BBRZ01000198">
    <property type="protein sequence ID" value="GAM59707.1"/>
    <property type="molecule type" value="Genomic_DNA"/>
</dbReference>
<dbReference type="RefSeq" id="WP_261835818.1">
    <property type="nucleotide sequence ID" value="NZ_AP024882.1"/>
</dbReference>
<evidence type="ECO:0000256" key="1">
    <source>
        <dbReference type="ARBA" id="ARBA00004781"/>
    </source>
</evidence>
<dbReference type="SUPFAM" id="SSF51735">
    <property type="entry name" value="NAD(P)-binding Rossmann-fold domains"/>
    <property type="match status" value="1"/>
</dbReference>
<comment type="caution">
    <text evidence="8">The sequence shown here is derived from an EMBL/GenBank/DDBJ whole genome shotgun (WGS) entry which is preliminary data.</text>
</comment>
<comment type="similarity">
    <text evidence="2 6">Belongs to the dTDP-4-dehydrorhamnose reductase family.</text>
</comment>
<dbReference type="Gene3D" id="3.90.25.10">
    <property type="entry name" value="UDP-galactose 4-epimerase, domain 1"/>
    <property type="match status" value="1"/>
</dbReference>
<evidence type="ECO:0000256" key="2">
    <source>
        <dbReference type="ARBA" id="ARBA00010944"/>
    </source>
</evidence>
<keyword evidence="6 8" id="KW-0560">Oxidoreductase</keyword>
<dbReference type="Pfam" id="PF04321">
    <property type="entry name" value="RmlD_sub_bind"/>
    <property type="match status" value="1"/>
</dbReference>
<comment type="pathway">
    <text evidence="1 6">Carbohydrate biosynthesis; dTDP-L-rhamnose biosynthesis.</text>
</comment>
<dbReference type="InterPro" id="IPR029903">
    <property type="entry name" value="RmlD-like-bd"/>
</dbReference>
<proteinExistence type="inferred from homology"/>
<evidence type="ECO:0000313" key="8">
    <source>
        <dbReference type="EMBL" id="GAM59707.1"/>
    </source>
</evidence>
<organism evidence="8 9">
    <name type="scientific">Vibrio ishigakensis</name>
    <dbReference type="NCBI Taxonomy" id="1481914"/>
    <lineage>
        <taxon>Bacteria</taxon>
        <taxon>Pseudomonadati</taxon>
        <taxon>Pseudomonadota</taxon>
        <taxon>Gammaproteobacteria</taxon>
        <taxon>Vibrionales</taxon>
        <taxon>Vibrionaceae</taxon>
        <taxon>Vibrio</taxon>
    </lineage>
</organism>
<dbReference type="UniPathway" id="UPA00124"/>
<dbReference type="NCBIfam" id="TIGR01214">
    <property type="entry name" value="rmlD"/>
    <property type="match status" value="1"/>
</dbReference>
<dbReference type="GO" id="GO:0019305">
    <property type="term" value="P:dTDP-rhamnose biosynthetic process"/>
    <property type="evidence" value="ECO:0007669"/>
    <property type="project" value="UniProtKB-UniPathway"/>
</dbReference>
<reference evidence="8 9" key="2">
    <citation type="submission" date="2015-01" db="EMBL/GenBank/DDBJ databases">
        <authorList>
            <consortium name="NBRP consortium"/>
            <person name="Sawabe T."/>
            <person name="Meirelles P."/>
            <person name="Feng G."/>
            <person name="Sayaka M."/>
            <person name="Hattori M."/>
            <person name="Ohkuma M."/>
        </authorList>
    </citation>
    <scope>NUCLEOTIDE SEQUENCE [LARGE SCALE GENOMIC DNA]</scope>
    <source>
        <strain evidence="9">JCM 19231</strain>
    </source>
</reference>
<evidence type="ECO:0000313" key="9">
    <source>
        <dbReference type="Proteomes" id="UP000031671"/>
    </source>
</evidence>
<feature type="domain" description="RmlD-like substrate binding" evidence="7">
    <location>
        <begin position="1"/>
        <end position="286"/>
    </location>
</feature>
<dbReference type="UniPathway" id="UPA00281"/>
<protein>
    <recommendedName>
        <fullName evidence="4 6">dTDP-4-dehydrorhamnose reductase</fullName>
        <ecNumber evidence="3 6">1.1.1.133</ecNumber>
    </recommendedName>
</protein>
<dbReference type="FunFam" id="3.40.50.720:FF:000159">
    <property type="entry name" value="dTDP-4-dehydrorhamnose reductase"/>
    <property type="match status" value="1"/>
</dbReference>
<dbReference type="CDD" id="cd05254">
    <property type="entry name" value="dTDP_HR_like_SDR_e"/>
    <property type="match status" value="1"/>
</dbReference>
<dbReference type="AlphaFoldDB" id="A0A0B8P536"/>
<dbReference type="Proteomes" id="UP000031671">
    <property type="component" value="Unassembled WGS sequence"/>
</dbReference>
<evidence type="ECO:0000256" key="6">
    <source>
        <dbReference type="RuleBase" id="RU364082"/>
    </source>
</evidence>
<name>A0A0B8P536_9VIBR</name>
<dbReference type="InterPro" id="IPR005913">
    <property type="entry name" value="dTDP_dehydrorham_reduct"/>
</dbReference>
<dbReference type="GO" id="GO:0009243">
    <property type="term" value="P:O antigen biosynthetic process"/>
    <property type="evidence" value="ECO:0007669"/>
    <property type="project" value="UniProtKB-UniPathway"/>
</dbReference>
<dbReference type="Gene3D" id="3.40.50.720">
    <property type="entry name" value="NAD(P)-binding Rossmann-like Domain"/>
    <property type="match status" value="1"/>
</dbReference>
<dbReference type="PANTHER" id="PTHR10491:SF4">
    <property type="entry name" value="METHIONINE ADENOSYLTRANSFERASE 2 SUBUNIT BETA"/>
    <property type="match status" value="1"/>
</dbReference>
<evidence type="ECO:0000256" key="3">
    <source>
        <dbReference type="ARBA" id="ARBA00012929"/>
    </source>
</evidence>
<keyword evidence="6" id="KW-0521">NADP</keyword>
<gene>
    <name evidence="8" type="ORF">JCM19231_2</name>
</gene>
<sequence>MRILVTGCNGQVGHCLVEQLKDKVELLAIDRAELDITDCDAVFQTVMEFKPDFIINAAAHTAVDKAEEEIDLSYAINRDGPLYLAEAAKLVDATILHISTDYVFPGNKDGEYVEDDETGPLGIYGKSKLAGEIALAEANDKHIILRTAWVFGEHGNNFVKTMLRLGKDRDSLNIVGDQFGGPTHAGDIASALVEMTEHLYKEASPSTYGVYHFSGYPHVSWFEFAQAIFSKAEKASLLTAPALSSITTDMYPTPASRPENSKMNCVKIKQVFGIEPSDWQAALTNIKAYTG</sequence>
<accession>A0A0B8P536</accession>
<dbReference type="EC" id="1.1.1.133" evidence="3 6"/>
<evidence type="ECO:0000259" key="7">
    <source>
        <dbReference type="Pfam" id="PF04321"/>
    </source>
</evidence>
<dbReference type="GO" id="GO:0005829">
    <property type="term" value="C:cytosol"/>
    <property type="evidence" value="ECO:0007669"/>
    <property type="project" value="TreeGrafter"/>
</dbReference>
<keyword evidence="9" id="KW-1185">Reference proteome</keyword>
<dbReference type="GO" id="GO:0008831">
    <property type="term" value="F:dTDP-4-dehydrorhamnose reductase activity"/>
    <property type="evidence" value="ECO:0007669"/>
    <property type="project" value="UniProtKB-EC"/>
</dbReference>
<comment type="cofactor">
    <cofactor evidence="6">
        <name>Mg(2+)</name>
        <dbReference type="ChEBI" id="CHEBI:18420"/>
    </cofactor>
    <text evidence="6">Binds 1 Mg(2+) ion per monomer.</text>
</comment>
<reference evidence="8 9" key="1">
    <citation type="submission" date="2015-01" db="EMBL/GenBank/DDBJ databases">
        <title>Vibrio sp. C1 JCM 19231 whole genome shotgun sequence.</title>
        <authorList>
            <person name="Sawabe T."/>
            <person name="Meirelles P."/>
            <person name="Feng G."/>
            <person name="Sayaka M."/>
            <person name="Hattori M."/>
            <person name="Ohkuma M."/>
        </authorList>
    </citation>
    <scope>NUCLEOTIDE SEQUENCE [LARGE SCALE GENOMIC DNA]</scope>
    <source>
        <strain evidence="9">JCM 19231</strain>
    </source>
</reference>
<evidence type="ECO:0000256" key="4">
    <source>
        <dbReference type="ARBA" id="ARBA00017099"/>
    </source>
</evidence>